<keyword evidence="10" id="KW-1185">Reference proteome</keyword>
<feature type="transmembrane region" description="Helical" evidence="8">
    <location>
        <begin position="24"/>
        <end position="44"/>
    </location>
</feature>
<evidence type="ECO:0000256" key="1">
    <source>
        <dbReference type="ARBA" id="ARBA00004651"/>
    </source>
</evidence>
<dbReference type="Proteomes" id="UP000284177">
    <property type="component" value="Unassembled WGS sequence"/>
</dbReference>
<feature type="transmembrane region" description="Helical" evidence="8">
    <location>
        <begin position="295"/>
        <end position="314"/>
    </location>
</feature>
<sequence>MNKKYISFRSKIFPVSFLTYKRNIIRILILILISIYLMLLSTLLGSTKLNIINLLKILFQDIKSSESFIIKYLRLPRIFTAFLIGASLAVSGTILQGISRNPLAAPNIVGITGGASLGSVIFITFFSGVLSIKYLPLFSIIGALTVTTLVCLFSWKNGVKPIRLILIGVGVSAAMHAITTVLIILSPIYSASQAYIWLTGSIYGTNWDDFSLLLPWTLFFTALSLLYSKHINLQSLGDEVAIGLGNKVQLHRFILLFISIALAGSAVSIGGKISFIGLIGPHISRRLVGTSYESLIPTSAFIGGLILLIADTVARTAFLPLDIPAGIFTSAIGGPFFIYLLYSKSRK</sequence>
<gene>
    <name evidence="9" type="ORF">BET03_11065</name>
</gene>
<feature type="transmembrane region" description="Helical" evidence="8">
    <location>
        <begin position="78"/>
        <end position="95"/>
    </location>
</feature>
<evidence type="ECO:0000313" key="10">
    <source>
        <dbReference type="Proteomes" id="UP000284177"/>
    </source>
</evidence>
<dbReference type="Pfam" id="PF01032">
    <property type="entry name" value="FecCD"/>
    <property type="match status" value="1"/>
</dbReference>
<dbReference type="EMBL" id="MCIB01000011">
    <property type="protein sequence ID" value="RKD32448.1"/>
    <property type="molecule type" value="Genomic_DNA"/>
</dbReference>
<keyword evidence="3" id="KW-0813">Transport</keyword>
<evidence type="ECO:0000256" key="6">
    <source>
        <dbReference type="ARBA" id="ARBA00022989"/>
    </source>
</evidence>
<comment type="subcellular location">
    <subcellularLocation>
        <location evidence="1">Cell membrane</location>
        <topology evidence="1">Multi-pass membrane protein</topology>
    </subcellularLocation>
</comment>
<accession>A0A419T4Y5</accession>
<reference evidence="9 10" key="1">
    <citation type="submission" date="2016-08" db="EMBL/GenBank/DDBJ databases">
        <title>Novel Firmicutes and Novel Genomes.</title>
        <authorList>
            <person name="Poppleton D.I."/>
            <person name="Gribaldo S."/>
        </authorList>
    </citation>
    <scope>NUCLEOTIDE SEQUENCE [LARGE SCALE GENOMIC DNA]</scope>
    <source>
        <strain evidence="9 10">CTT3</strain>
    </source>
</reference>
<comment type="caution">
    <text evidence="9">The sequence shown here is derived from an EMBL/GenBank/DDBJ whole genome shotgun (WGS) entry which is preliminary data.</text>
</comment>
<dbReference type="SUPFAM" id="SSF81345">
    <property type="entry name" value="ABC transporter involved in vitamin B12 uptake, BtuC"/>
    <property type="match status" value="1"/>
</dbReference>
<dbReference type="GO" id="GO:0022857">
    <property type="term" value="F:transmembrane transporter activity"/>
    <property type="evidence" value="ECO:0007669"/>
    <property type="project" value="InterPro"/>
</dbReference>
<feature type="transmembrane region" description="Helical" evidence="8">
    <location>
        <begin position="253"/>
        <end position="275"/>
    </location>
</feature>
<dbReference type="CDD" id="cd06550">
    <property type="entry name" value="TM_ABC_iron-siderophores_like"/>
    <property type="match status" value="1"/>
</dbReference>
<keyword evidence="5 8" id="KW-0812">Transmembrane</keyword>
<evidence type="ECO:0000313" key="9">
    <source>
        <dbReference type="EMBL" id="RKD32448.1"/>
    </source>
</evidence>
<dbReference type="OrthoDB" id="9792889at2"/>
<dbReference type="InterPro" id="IPR000522">
    <property type="entry name" value="ABC_transptr_permease_BtuC"/>
</dbReference>
<dbReference type="InterPro" id="IPR037294">
    <property type="entry name" value="ABC_BtuC-like"/>
</dbReference>
<dbReference type="GO" id="GO:0005886">
    <property type="term" value="C:plasma membrane"/>
    <property type="evidence" value="ECO:0007669"/>
    <property type="project" value="UniProtKB-SubCell"/>
</dbReference>
<dbReference type="Gene3D" id="1.10.3470.10">
    <property type="entry name" value="ABC transporter involved in vitamin B12 uptake, BtuC"/>
    <property type="match status" value="1"/>
</dbReference>
<organism evidence="9 10">
    <name type="scientific">Thermohalobacter berrensis</name>
    <dbReference type="NCBI Taxonomy" id="99594"/>
    <lineage>
        <taxon>Bacteria</taxon>
        <taxon>Bacillati</taxon>
        <taxon>Bacillota</taxon>
        <taxon>Tissierellia</taxon>
        <taxon>Tissierellales</taxon>
        <taxon>Thermohalobacteraceae</taxon>
        <taxon>Thermohalobacter</taxon>
    </lineage>
</organism>
<feature type="transmembrane region" description="Helical" evidence="8">
    <location>
        <begin position="321"/>
        <end position="342"/>
    </location>
</feature>
<feature type="transmembrane region" description="Helical" evidence="8">
    <location>
        <begin position="134"/>
        <end position="153"/>
    </location>
</feature>
<evidence type="ECO:0000256" key="2">
    <source>
        <dbReference type="ARBA" id="ARBA00007935"/>
    </source>
</evidence>
<keyword evidence="6 8" id="KW-1133">Transmembrane helix</keyword>
<comment type="similarity">
    <text evidence="2">Belongs to the binding-protein-dependent transport system permease family. FecCD subfamily.</text>
</comment>
<evidence type="ECO:0000256" key="8">
    <source>
        <dbReference type="SAM" id="Phobius"/>
    </source>
</evidence>
<feature type="transmembrane region" description="Helical" evidence="8">
    <location>
        <begin position="107"/>
        <end position="128"/>
    </location>
</feature>
<evidence type="ECO:0000256" key="5">
    <source>
        <dbReference type="ARBA" id="ARBA00022692"/>
    </source>
</evidence>
<keyword evidence="7 8" id="KW-0472">Membrane</keyword>
<evidence type="ECO:0000256" key="4">
    <source>
        <dbReference type="ARBA" id="ARBA00022475"/>
    </source>
</evidence>
<name>A0A419T4Y5_9FIRM</name>
<proteinExistence type="inferred from homology"/>
<dbReference type="AlphaFoldDB" id="A0A419T4Y5"/>
<dbReference type="PANTHER" id="PTHR30472:SF24">
    <property type="entry name" value="FERRIC ENTEROBACTIN TRANSPORT SYSTEM PERMEASE PROTEIN FEPG"/>
    <property type="match status" value="1"/>
</dbReference>
<keyword evidence="4" id="KW-1003">Cell membrane</keyword>
<dbReference type="GO" id="GO:0033214">
    <property type="term" value="P:siderophore-iron import into cell"/>
    <property type="evidence" value="ECO:0007669"/>
    <property type="project" value="TreeGrafter"/>
</dbReference>
<protein>
    <submittedName>
        <fullName evidence="9">Iron ABC transporter permease</fullName>
    </submittedName>
</protein>
<evidence type="ECO:0000256" key="7">
    <source>
        <dbReference type="ARBA" id="ARBA00023136"/>
    </source>
</evidence>
<feature type="transmembrane region" description="Helical" evidence="8">
    <location>
        <begin position="165"/>
        <end position="190"/>
    </location>
</feature>
<dbReference type="FunFam" id="1.10.3470.10:FF:000001">
    <property type="entry name" value="Vitamin B12 ABC transporter permease BtuC"/>
    <property type="match status" value="1"/>
</dbReference>
<dbReference type="PANTHER" id="PTHR30472">
    <property type="entry name" value="FERRIC ENTEROBACTIN TRANSPORT SYSTEM PERMEASE PROTEIN"/>
    <property type="match status" value="1"/>
</dbReference>
<evidence type="ECO:0000256" key="3">
    <source>
        <dbReference type="ARBA" id="ARBA00022448"/>
    </source>
</evidence>